<dbReference type="RefSeq" id="WP_002235791.1">
    <property type="nucleotide sequence ID" value="NZ_CP020401.2"/>
</dbReference>
<accession>A0A0Y5FWU0</accession>
<evidence type="ECO:0000313" key="3">
    <source>
        <dbReference type="Proteomes" id="UP000254176"/>
    </source>
</evidence>
<protein>
    <submittedName>
        <fullName evidence="2">Uncharacterized protein</fullName>
    </submittedName>
</protein>
<reference evidence="1 4" key="1">
    <citation type="submission" date="2017-08" db="EMBL/GenBank/DDBJ databases">
        <title>Meningococcal Conjunctivitis and Endemic Carriage at a Military Recruit Training Center.</title>
        <authorList>
            <person name="Bobb A.J."/>
            <person name="Galac M.R."/>
            <person name="Snesrud E."/>
            <person name="Clagett C.D."/>
        </authorList>
    </citation>
    <scope>NUCLEOTIDE SEQUENCE [LARGE SCALE GENOMIC DNA]</scope>
    <source>
        <strain evidence="1 4">MRSN431200</strain>
    </source>
</reference>
<evidence type="ECO:0000313" key="4">
    <source>
        <dbReference type="Proteomes" id="UP000260504"/>
    </source>
</evidence>
<name>A0A0Y5FWU0_NEIME</name>
<evidence type="ECO:0000313" key="2">
    <source>
        <dbReference type="EMBL" id="SUA18721.1"/>
    </source>
</evidence>
<dbReference type="Proteomes" id="UP000254176">
    <property type="component" value="Unassembled WGS sequence"/>
</dbReference>
<dbReference type="EMBL" id="NVYQ01000011">
    <property type="protein sequence ID" value="RGB18962.1"/>
    <property type="molecule type" value="Genomic_DNA"/>
</dbReference>
<dbReference type="AlphaFoldDB" id="A0A0Y5FWU0"/>
<organism evidence="2 3">
    <name type="scientific">Neisseria meningitidis</name>
    <dbReference type="NCBI Taxonomy" id="487"/>
    <lineage>
        <taxon>Bacteria</taxon>
        <taxon>Pseudomonadati</taxon>
        <taxon>Pseudomonadota</taxon>
        <taxon>Betaproteobacteria</taxon>
        <taxon>Neisseriales</taxon>
        <taxon>Neisseriaceae</taxon>
        <taxon>Neisseria</taxon>
    </lineage>
</organism>
<gene>
    <name evidence="1" type="ORF">CIJ84_00750</name>
    <name evidence="2" type="ORF">NCTC8554_00400</name>
</gene>
<sequence>MSTKVDNIFLIEGSKESVAEAAKLILFRSHAYPEHRAFDFDRIVPLPENITSDLTKQRIEAWGSSFSPCPTETFVTQREGFIEICFLTGLAPPFGIYRKLAEIFANLDVCFTAKYINQYGSFGGRYEYRNSVLYHCLCEMADIRKFGIAEFDIWYEGLSDRLESDGYLVED</sequence>
<reference evidence="2 3" key="2">
    <citation type="submission" date="2018-06" db="EMBL/GenBank/DDBJ databases">
        <authorList>
            <consortium name="Pathogen Informatics"/>
            <person name="Doyle S."/>
        </authorList>
    </citation>
    <scope>NUCLEOTIDE SEQUENCE [LARGE SCALE GENOMIC DNA]</scope>
    <source>
        <strain evidence="2 3">NCTC8554</strain>
    </source>
</reference>
<dbReference type="Proteomes" id="UP000260504">
    <property type="component" value="Unassembled WGS sequence"/>
</dbReference>
<evidence type="ECO:0000313" key="1">
    <source>
        <dbReference type="EMBL" id="RGB18962.1"/>
    </source>
</evidence>
<proteinExistence type="predicted"/>
<dbReference type="EMBL" id="UGRP01000001">
    <property type="protein sequence ID" value="SUA18721.1"/>
    <property type="molecule type" value="Genomic_DNA"/>
</dbReference>